<name>A0A7Y9GKF7_9MICO</name>
<sequence length="67" mass="7167">MRETATALQARILQSARTVGPAVEKAHAEIAAVREEVFAVDGYDRAAVDAQTKRLAARLAELTADTT</sequence>
<dbReference type="Proteomes" id="UP000576969">
    <property type="component" value="Unassembled WGS sequence"/>
</dbReference>
<dbReference type="RefSeq" id="WP_179486549.1">
    <property type="nucleotide sequence ID" value="NZ_JACCBV010000001.1"/>
</dbReference>
<keyword evidence="2" id="KW-1185">Reference proteome</keyword>
<dbReference type="AlphaFoldDB" id="A0A7Y9GKF7"/>
<organism evidence="1 2">
    <name type="scientific">Microbacterium immunditiarum</name>
    <dbReference type="NCBI Taxonomy" id="337480"/>
    <lineage>
        <taxon>Bacteria</taxon>
        <taxon>Bacillati</taxon>
        <taxon>Actinomycetota</taxon>
        <taxon>Actinomycetes</taxon>
        <taxon>Micrococcales</taxon>
        <taxon>Microbacteriaceae</taxon>
        <taxon>Microbacterium</taxon>
    </lineage>
</organism>
<reference evidence="1 2" key="1">
    <citation type="submission" date="2020-07" db="EMBL/GenBank/DDBJ databases">
        <title>Sequencing the genomes of 1000 actinobacteria strains.</title>
        <authorList>
            <person name="Klenk H.-P."/>
        </authorList>
    </citation>
    <scope>NUCLEOTIDE SEQUENCE [LARGE SCALE GENOMIC DNA]</scope>
    <source>
        <strain evidence="1 2">DSM 24662</strain>
    </source>
</reference>
<comment type="caution">
    <text evidence="1">The sequence shown here is derived from an EMBL/GenBank/DDBJ whole genome shotgun (WGS) entry which is preliminary data.</text>
</comment>
<proteinExistence type="predicted"/>
<accession>A0A7Y9GKF7</accession>
<protein>
    <submittedName>
        <fullName evidence="1">Putative trehalose synthase</fullName>
    </submittedName>
</protein>
<evidence type="ECO:0000313" key="1">
    <source>
        <dbReference type="EMBL" id="NYE18108.1"/>
    </source>
</evidence>
<dbReference type="EMBL" id="JACCBV010000001">
    <property type="protein sequence ID" value="NYE18108.1"/>
    <property type="molecule type" value="Genomic_DNA"/>
</dbReference>
<evidence type="ECO:0000313" key="2">
    <source>
        <dbReference type="Proteomes" id="UP000576969"/>
    </source>
</evidence>
<gene>
    <name evidence="1" type="ORF">BJ991_000136</name>
</gene>